<dbReference type="AlphaFoldDB" id="A0A8C2V2P3"/>
<proteinExistence type="predicted"/>
<dbReference type="Ensembl" id="ENSCLAT00000006981.1">
    <property type="protein sequence ID" value="ENSCLAP00000006869.1"/>
    <property type="gene ID" value="ENSCLAG00000004838.1"/>
</dbReference>
<keyword evidence="2" id="KW-1185">Reference proteome</keyword>
<organism evidence="1 2">
    <name type="scientific">Chinchilla lanigera</name>
    <name type="common">Long-tailed chinchilla</name>
    <name type="synonym">Chinchilla villidera</name>
    <dbReference type="NCBI Taxonomy" id="34839"/>
    <lineage>
        <taxon>Eukaryota</taxon>
        <taxon>Metazoa</taxon>
        <taxon>Chordata</taxon>
        <taxon>Craniata</taxon>
        <taxon>Vertebrata</taxon>
        <taxon>Euteleostomi</taxon>
        <taxon>Mammalia</taxon>
        <taxon>Eutheria</taxon>
        <taxon>Euarchontoglires</taxon>
        <taxon>Glires</taxon>
        <taxon>Rodentia</taxon>
        <taxon>Hystricomorpha</taxon>
        <taxon>Chinchillidae</taxon>
        <taxon>Chinchilla</taxon>
    </lineage>
</organism>
<accession>A0A8C2V2P3</accession>
<reference evidence="1" key="2">
    <citation type="submission" date="2025-09" db="UniProtKB">
        <authorList>
            <consortium name="Ensembl"/>
        </authorList>
    </citation>
    <scope>IDENTIFICATION</scope>
</reference>
<name>A0A8C2V2P3_CHILA</name>
<sequence length="144" mass="15711">SQKRDIGYFNHLKADSRNVTNGMTFSTKSSNQDFIKTKLIGNTHLNKVQAPIIRDKSCDFLAILDQLDPDALPDGRIWLFGFNPSETLQQSSELHDPLGVRGASEGVGLQRCAQMRLLVLLVVPLLVPPVAAELPGSTQTATLA</sequence>
<evidence type="ECO:0000313" key="2">
    <source>
        <dbReference type="Proteomes" id="UP000694398"/>
    </source>
</evidence>
<dbReference type="Proteomes" id="UP000694398">
    <property type="component" value="Unassembled WGS sequence"/>
</dbReference>
<dbReference type="OMA" id="DGRIWPF"/>
<protein>
    <submittedName>
        <fullName evidence="1">Uncharacterized protein</fullName>
    </submittedName>
</protein>
<dbReference type="GeneTree" id="ENSGT01150000287136"/>
<reference evidence="1" key="1">
    <citation type="submission" date="2025-08" db="UniProtKB">
        <authorList>
            <consortium name="Ensembl"/>
        </authorList>
    </citation>
    <scope>IDENTIFICATION</scope>
</reference>
<evidence type="ECO:0000313" key="1">
    <source>
        <dbReference type="Ensembl" id="ENSCLAP00000006869.1"/>
    </source>
</evidence>